<proteinExistence type="predicted"/>
<dbReference type="InterPro" id="IPR011990">
    <property type="entry name" value="TPR-like_helical_dom_sf"/>
</dbReference>
<evidence type="ECO:0008006" key="4">
    <source>
        <dbReference type="Google" id="ProtNLM"/>
    </source>
</evidence>
<keyword evidence="1" id="KW-0472">Membrane</keyword>
<accession>A0A1F6CDW5</accession>
<dbReference type="InterPro" id="IPR019734">
    <property type="entry name" value="TPR_rpt"/>
</dbReference>
<evidence type="ECO:0000313" key="2">
    <source>
        <dbReference type="EMBL" id="OGG47197.1"/>
    </source>
</evidence>
<comment type="caution">
    <text evidence="2">The sequence shown here is derived from an EMBL/GenBank/DDBJ whole genome shotgun (WGS) entry which is preliminary data.</text>
</comment>
<dbReference type="Pfam" id="PF13181">
    <property type="entry name" value="TPR_8"/>
    <property type="match status" value="1"/>
</dbReference>
<dbReference type="Proteomes" id="UP000178344">
    <property type="component" value="Unassembled WGS sequence"/>
</dbReference>
<feature type="transmembrane region" description="Helical" evidence="1">
    <location>
        <begin position="12"/>
        <end position="36"/>
    </location>
</feature>
<protein>
    <recommendedName>
        <fullName evidence="4">Tetratricopeptide repeat protein</fullName>
    </recommendedName>
</protein>
<evidence type="ECO:0000313" key="3">
    <source>
        <dbReference type="Proteomes" id="UP000178344"/>
    </source>
</evidence>
<dbReference type="SMART" id="SM00028">
    <property type="entry name" value="TPR"/>
    <property type="match status" value="2"/>
</dbReference>
<name>A0A1F6CDW5_9BACT</name>
<organism evidence="2 3">
    <name type="scientific">Candidatus Kaiserbacteria bacterium RIFCSPHIGHO2_01_FULL_49_13</name>
    <dbReference type="NCBI Taxonomy" id="1798477"/>
    <lineage>
        <taxon>Bacteria</taxon>
        <taxon>Candidatus Kaiseribacteriota</taxon>
    </lineage>
</organism>
<evidence type="ECO:0000256" key="1">
    <source>
        <dbReference type="SAM" id="Phobius"/>
    </source>
</evidence>
<reference evidence="2 3" key="1">
    <citation type="journal article" date="2016" name="Nat. Commun.">
        <title>Thousands of microbial genomes shed light on interconnected biogeochemical processes in an aquifer system.</title>
        <authorList>
            <person name="Anantharaman K."/>
            <person name="Brown C.T."/>
            <person name="Hug L.A."/>
            <person name="Sharon I."/>
            <person name="Castelle C.J."/>
            <person name="Probst A.J."/>
            <person name="Thomas B.C."/>
            <person name="Singh A."/>
            <person name="Wilkins M.J."/>
            <person name="Karaoz U."/>
            <person name="Brodie E.L."/>
            <person name="Williams K.H."/>
            <person name="Hubbard S.S."/>
            <person name="Banfield J.F."/>
        </authorList>
    </citation>
    <scope>NUCLEOTIDE SEQUENCE [LARGE SCALE GENOMIC DNA]</scope>
</reference>
<sequence length="393" mass="44213">MPPEEQKVPHRWHWQILLAVGLAIFITGAATAYFYFFPGQKTLPSFSSYAYTIPNVPYVGLHYHTGEASNITSNTAAVAASILEYWEPGEFRFEDVQKDLPSAFVLFTTTIFSDLAAYFQKQPDFAVNFETIPLRSLSQYLNTEKRTPLVLLLPLAPSQPKNIVSFPITVLIGIDEGRQMLTFQDYWYGPLYEVSFANFNAMQELFPEGRQNRYLVVRPKNPAIEENVRMRTVTPYKPRGEYLQKIQPLITDFAIAAQAIFIGDRQNQLRYLTKLISDPLFETDFPPLLQVTAYARLSDALLSQGNTVEALAYAKKAIDRNHDLDKPFKGWAGYPIVGNTSGDQGRIGWPHRILGNALQKSGDRAGAIAAYKAGLSLDSRDSRTKAALKLLTE</sequence>
<keyword evidence="1" id="KW-0812">Transmembrane</keyword>
<dbReference type="EMBL" id="MFKQ01000024">
    <property type="protein sequence ID" value="OGG47197.1"/>
    <property type="molecule type" value="Genomic_DNA"/>
</dbReference>
<dbReference type="Gene3D" id="1.25.40.10">
    <property type="entry name" value="Tetratricopeptide repeat domain"/>
    <property type="match status" value="1"/>
</dbReference>
<dbReference type="AlphaFoldDB" id="A0A1F6CDW5"/>
<gene>
    <name evidence="2" type="ORF">A2671_00055</name>
</gene>
<dbReference type="SUPFAM" id="SSF48452">
    <property type="entry name" value="TPR-like"/>
    <property type="match status" value="1"/>
</dbReference>
<keyword evidence="1" id="KW-1133">Transmembrane helix</keyword>